<dbReference type="PANTHER" id="PTHR45528:SF1">
    <property type="entry name" value="SENSOR HISTIDINE KINASE CPXA"/>
    <property type="match status" value="1"/>
</dbReference>
<evidence type="ECO:0000256" key="15">
    <source>
        <dbReference type="SAM" id="Phobius"/>
    </source>
</evidence>
<accession>A0A511V6G3</accession>
<keyword evidence="14" id="KW-0175">Coiled coil</keyword>
<keyword evidence="12" id="KW-0902">Two-component regulatory system</keyword>
<dbReference type="InterPro" id="IPR003594">
    <property type="entry name" value="HATPase_dom"/>
</dbReference>
<evidence type="ECO:0000256" key="2">
    <source>
        <dbReference type="ARBA" id="ARBA00004651"/>
    </source>
</evidence>
<feature type="transmembrane region" description="Helical" evidence="15">
    <location>
        <begin position="416"/>
        <end position="436"/>
    </location>
</feature>
<evidence type="ECO:0000256" key="9">
    <source>
        <dbReference type="ARBA" id="ARBA00022777"/>
    </source>
</evidence>
<dbReference type="AlphaFoldDB" id="A0A511V6G3"/>
<evidence type="ECO:0000259" key="17">
    <source>
        <dbReference type="PROSITE" id="PS50885"/>
    </source>
</evidence>
<keyword evidence="8" id="KW-0547">Nucleotide-binding</keyword>
<evidence type="ECO:0000256" key="8">
    <source>
        <dbReference type="ARBA" id="ARBA00022741"/>
    </source>
</evidence>
<evidence type="ECO:0000256" key="14">
    <source>
        <dbReference type="SAM" id="Coils"/>
    </source>
</evidence>
<proteinExistence type="predicted"/>
<dbReference type="InterPro" id="IPR004358">
    <property type="entry name" value="Sig_transdc_His_kin-like_C"/>
</dbReference>
<dbReference type="SUPFAM" id="SSF47384">
    <property type="entry name" value="Homodimeric domain of signal transducing histidine kinase"/>
    <property type="match status" value="1"/>
</dbReference>
<keyword evidence="10" id="KW-0067">ATP-binding</keyword>
<keyword evidence="11 15" id="KW-1133">Transmembrane helix</keyword>
<dbReference type="InterPro" id="IPR036890">
    <property type="entry name" value="HATPase_C_sf"/>
</dbReference>
<dbReference type="Gene3D" id="1.10.287.130">
    <property type="match status" value="1"/>
</dbReference>
<feature type="transmembrane region" description="Helical" evidence="15">
    <location>
        <begin position="319"/>
        <end position="340"/>
    </location>
</feature>
<dbReference type="PROSITE" id="PS50109">
    <property type="entry name" value="HIS_KIN"/>
    <property type="match status" value="1"/>
</dbReference>
<evidence type="ECO:0000259" key="16">
    <source>
        <dbReference type="PROSITE" id="PS50109"/>
    </source>
</evidence>
<sequence length="741" mass="84346">MGTKSKNKMIFVIWILLFTFGLSGIISGLCNGKDYIKKDYFQTKQFEDQLNQFIAYLKMFELSNINKEEIKKKITVTAEEIEEHRYRYGDLSTQVSNIKSQYEHKIQDALLAGNKEVADAYVAERDRKIEDITNNFKSDEHVRAKVVKEKEQKVDNYFREIEKYRLESERYNKDLFTYYLKNTATGEIYTNVNITSGDSIDTFINSKTMIFIQSYPSPKYGYLSTEGAYNSIVEYDDVITPLIEKETGKFEGQIALPKAASSASPILADYYDFGQKQKIFLIYTISGIIAFLLSFYLNKKIPVIQFIPTGKWQPYYNRIPIDIAVMGLAFTGLLTLFLSIIDNGLYLHQDVYSYVRNTLFSLIATAFFVALTCIQGKFLLERVKGPANLKVDWQKSLLYRVYQGIKEAFLIRSMGIQIFVLLSVVFAFGFGAAIALIEPEFILFYVPLFIVVCAPASIVIIKRTGYFNRIVTSTDEFVRGNLEPDIPVIGKSALAVLAANINTLKHGIKASQKEQAKSERLKTELITNVSHDLRTPLTSIITYTELLKKSDLANEERDAYVEIIDRKSKRLKVLIDDLFEASKMASGNVELVKEKVDLVQLLQQALAEYNETIGESTLQFRVTNPDTPVYAVVDGQKLWRVFDNLIGNILKYSLENTRVYISVKKGNDKAVITFKNVTKYELSEDIDELFERFKRGDTSRHTEGSGLGLAIAKSIIDLHEGNLDIEVDGDLFKVTVSLSTR</sequence>
<keyword evidence="19" id="KW-1185">Reference proteome</keyword>
<keyword evidence="13 15" id="KW-0472">Membrane</keyword>
<name>A0A511V6G3_9BACL</name>
<dbReference type="EMBL" id="BJXX01000082">
    <property type="protein sequence ID" value="GEN34490.1"/>
    <property type="molecule type" value="Genomic_DNA"/>
</dbReference>
<dbReference type="InterPro" id="IPR050398">
    <property type="entry name" value="HssS/ArlS-like"/>
</dbReference>
<keyword evidence="5" id="KW-0597">Phosphoprotein</keyword>
<dbReference type="SMART" id="SM00388">
    <property type="entry name" value="HisKA"/>
    <property type="match status" value="1"/>
</dbReference>
<dbReference type="FunFam" id="1.10.287.130:FF:000008">
    <property type="entry name" value="Two-component sensor histidine kinase"/>
    <property type="match status" value="1"/>
</dbReference>
<dbReference type="CDD" id="cd00082">
    <property type="entry name" value="HisKA"/>
    <property type="match status" value="1"/>
</dbReference>
<feature type="transmembrane region" description="Helical" evidence="15">
    <location>
        <begin position="442"/>
        <end position="461"/>
    </location>
</feature>
<dbReference type="RefSeq" id="WP_146809763.1">
    <property type="nucleotide sequence ID" value="NZ_BJXX01000082.1"/>
</dbReference>
<evidence type="ECO:0000256" key="7">
    <source>
        <dbReference type="ARBA" id="ARBA00022692"/>
    </source>
</evidence>
<dbReference type="Pfam" id="PF00512">
    <property type="entry name" value="HisKA"/>
    <property type="match status" value="1"/>
</dbReference>
<keyword evidence="6" id="KW-0808">Transferase</keyword>
<evidence type="ECO:0000256" key="4">
    <source>
        <dbReference type="ARBA" id="ARBA00022475"/>
    </source>
</evidence>
<keyword evidence="7 15" id="KW-0812">Transmembrane</keyword>
<evidence type="ECO:0000256" key="3">
    <source>
        <dbReference type="ARBA" id="ARBA00012438"/>
    </source>
</evidence>
<dbReference type="EC" id="2.7.13.3" evidence="3"/>
<dbReference type="PANTHER" id="PTHR45528">
    <property type="entry name" value="SENSOR HISTIDINE KINASE CPXA"/>
    <property type="match status" value="1"/>
</dbReference>
<dbReference type="Proteomes" id="UP000321157">
    <property type="component" value="Unassembled WGS sequence"/>
</dbReference>
<feature type="transmembrane region" description="Helical" evidence="15">
    <location>
        <begin position="360"/>
        <end position="380"/>
    </location>
</feature>
<dbReference type="Gene3D" id="3.30.565.10">
    <property type="entry name" value="Histidine kinase-like ATPase, C-terminal domain"/>
    <property type="match status" value="1"/>
</dbReference>
<evidence type="ECO:0000256" key="5">
    <source>
        <dbReference type="ARBA" id="ARBA00022553"/>
    </source>
</evidence>
<evidence type="ECO:0000313" key="19">
    <source>
        <dbReference type="Proteomes" id="UP000321157"/>
    </source>
</evidence>
<dbReference type="SUPFAM" id="SSF55874">
    <property type="entry name" value="ATPase domain of HSP90 chaperone/DNA topoisomerase II/histidine kinase"/>
    <property type="match status" value="1"/>
</dbReference>
<dbReference type="FunFam" id="3.30.565.10:FF:000013">
    <property type="entry name" value="Two-component sensor histidine kinase"/>
    <property type="match status" value="1"/>
</dbReference>
<feature type="transmembrane region" description="Helical" evidence="15">
    <location>
        <begin position="280"/>
        <end position="298"/>
    </location>
</feature>
<evidence type="ECO:0000256" key="12">
    <source>
        <dbReference type="ARBA" id="ARBA00023012"/>
    </source>
</evidence>
<comment type="caution">
    <text evidence="18">The sequence shown here is derived from an EMBL/GenBank/DDBJ whole genome shotgun (WGS) entry which is preliminary data.</text>
</comment>
<evidence type="ECO:0000256" key="13">
    <source>
        <dbReference type="ARBA" id="ARBA00023136"/>
    </source>
</evidence>
<keyword evidence="4" id="KW-1003">Cell membrane</keyword>
<dbReference type="InterPro" id="IPR036097">
    <property type="entry name" value="HisK_dim/P_sf"/>
</dbReference>
<organism evidence="18 19">
    <name type="scientific">Aneurinibacillus danicus</name>
    <dbReference type="NCBI Taxonomy" id="267746"/>
    <lineage>
        <taxon>Bacteria</taxon>
        <taxon>Bacillati</taxon>
        <taxon>Bacillota</taxon>
        <taxon>Bacilli</taxon>
        <taxon>Bacillales</taxon>
        <taxon>Paenibacillaceae</taxon>
        <taxon>Aneurinibacillus group</taxon>
        <taxon>Aneurinibacillus</taxon>
    </lineage>
</organism>
<keyword evidence="9 18" id="KW-0418">Kinase</keyword>
<feature type="coiled-coil region" evidence="14">
    <location>
        <begin position="147"/>
        <end position="174"/>
    </location>
</feature>
<dbReference type="SMART" id="SM00387">
    <property type="entry name" value="HATPase_c"/>
    <property type="match status" value="1"/>
</dbReference>
<comment type="catalytic activity">
    <reaction evidence="1">
        <text>ATP + protein L-histidine = ADP + protein N-phospho-L-histidine.</text>
        <dbReference type="EC" id="2.7.13.3"/>
    </reaction>
</comment>
<dbReference type="InterPro" id="IPR005467">
    <property type="entry name" value="His_kinase_dom"/>
</dbReference>
<dbReference type="GO" id="GO:0000155">
    <property type="term" value="F:phosphorelay sensor kinase activity"/>
    <property type="evidence" value="ECO:0007669"/>
    <property type="project" value="InterPro"/>
</dbReference>
<dbReference type="GO" id="GO:0005886">
    <property type="term" value="C:plasma membrane"/>
    <property type="evidence" value="ECO:0007669"/>
    <property type="project" value="UniProtKB-SubCell"/>
</dbReference>
<comment type="subcellular location">
    <subcellularLocation>
        <location evidence="2">Cell membrane</location>
        <topology evidence="2">Multi-pass membrane protein</topology>
    </subcellularLocation>
</comment>
<evidence type="ECO:0000256" key="10">
    <source>
        <dbReference type="ARBA" id="ARBA00022840"/>
    </source>
</evidence>
<dbReference type="Pfam" id="PF02518">
    <property type="entry name" value="HATPase_c"/>
    <property type="match status" value="1"/>
</dbReference>
<dbReference type="InterPro" id="IPR003661">
    <property type="entry name" value="HisK_dim/P_dom"/>
</dbReference>
<dbReference type="OrthoDB" id="9792991at2"/>
<evidence type="ECO:0000256" key="6">
    <source>
        <dbReference type="ARBA" id="ARBA00022679"/>
    </source>
</evidence>
<evidence type="ECO:0000256" key="11">
    <source>
        <dbReference type="ARBA" id="ARBA00022989"/>
    </source>
</evidence>
<gene>
    <name evidence="18" type="ORF">ADA01nite_19500</name>
</gene>
<dbReference type="PRINTS" id="PR00344">
    <property type="entry name" value="BCTRLSENSOR"/>
</dbReference>
<dbReference type="InterPro" id="IPR003660">
    <property type="entry name" value="HAMP_dom"/>
</dbReference>
<reference evidence="18 19" key="1">
    <citation type="submission" date="2019-07" db="EMBL/GenBank/DDBJ databases">
        <title>Whole genome shotgun sequence of Aneurinibacillus danicus NBRC 102444.</title>
        <authorList>
            <person name="Hosoyama A."/>
            <person name="Uohara A."/>
            <person name="Ohji S."/>
            <person name="Ichikawa N."/>
        </authorList>
    </citation>
    <scope>NUCLEOTIDE SEQUENCE [LARGE SCALE GENOMIC DNA]</scope>
    <source>
        <strain evidence="18 19">NBRC 102444</strain>
    </source>
</reference>
<feature type="domain" description="Histidine kinase" evidence="16">
    <location>
        <begin position="528"/>
        <end position="741"/>
    </location>
</feature>
<evidence type="ECO:0000313" key="18">
    <source>
        <dbReference type="EMBL" id="GEN34490.1"/>
    </source>
</evidence>
<dbReference type="GO" id="GO:0005524">
    <property type="term" value="F:ATP binding"/>
    <property type="evidence" value="ECO:0007669"/>
    <property type="project" value="UniProtKB-KW"/>
</dbReference>
<protein>
    <recommendedName>
        <fullName evidence="3">histidine kinase</fullName>
        <ecNumber evidence="3">2.7.13.3</ecNumber>
    </recommendedName>
</protein>
<evidence type="ECO:0000256" key="1">
    <source>
        <dbReference type="ARBA" id="ARBA00000085"/>
    </source>
</evidence>
<dbReference type="PROSITE" id="PS50885">
    <property type="entry name" value="HAMP"/>
    <property type="match status" value="1"/>
</dbReference>
<feature type="domain" description="HAMP" evidence="17">
    <location>
        <begin position="468"/>
        <end position="513"/>
    </location>
</feature>